<dbReference type="InterPro" id="IPR000184">
    <property type="entry name" value="Bac_surfAg_D15"/>
</dbReference>
<dbReference type="EMBL" id="DTMQ01000009">
    <property type="protein sequence ID" value="HGE98670.1"/>
    <property type="molecule type" value="Genomic_DNA"/>
</dbReference>
<gene>
    <name evidence="7" type="ORF">ENX07_01155</name>
</gene>
<evidence type="ECO:0000256" key="5">
    <source>
        <dbReference type="ARBA" id="ARBA00023237"/>
    </source>
</evidence>
<evidence type="ECO:0000259" key="6">
    <source>
        <dbReference type="PROSITE" id="PS51779"/>
    </source>
</evidence>
<feature type="domain" description="POTRA" evidence="6">
    <location>
        <begin position="20"/>
        <end position="96"/>
    </location>
</feature>
<sequence length="559" mass="65363">MKWRNLFLILSLLLASGEGEVIEKVVFQGNRGIKSQILSQLIISQKGRRFSEEDWQEDINSLSEFYKKNGFFSARIFGKTTKGRKGLVLTFLIEEGVRCRIESIAFLKQKDKGGTKILEKSRPKFYSEAEIEKLEERLRDYYVNLGYYYVDVSIETTFLSPEKMNLLVSVAEGPLAYLKEIRFFGLQRVRLKDALRTTELKPGERYSKKRLYEAARKLYGTNLFGGIYFKVSPVDEEKKRESLLVRFDCQELKERIFEFGLGYASPPRRTYHSFTWQHLNFFRKAHNLKISLELNPDWRGSYKAGLTGDYRVPYISYTKINFFFRPYLSLDVDKNREERIWELKEEGGFYYDFTPNLVSHLFNKYRRLWGERDSVRTITNSLNLNLFYDTRDDFFSPNSGVYSFSSVEYAGSFLGGTSDFYRFSQEVRLFCQFLFTQGFRLGVGFIKPYGRTKAVPDYEKFFLGGMTTLRGYDEKSLSGEMMVLFNWEMRFPIKKILSGVLFFDSGVTEMSDGKLGYDFGVGLRVLSPVGPLRLDYAVVPKRFAQKNWWKINFGLGNIF</sequence>
<dbReference type="GO" id="GO:0019867">
    <property type="term" value="C:outer membrane"/>
    <property type="evidence" value="ECO:0007669"/>
    <property type="project" value="InterPro"/>
</dbReference>
<dbReference type="PROSITE" id="PS51779">
    <property type="entry name" value="POTRA"/>
    <property type="match status" value="1"/>
</dbReference>
<keyword evidence="4" id="KW-0472">Membrane</keyword>
<dbReference type="InterPro" id="IPR010827">
    <property type="entry name" value="BamA/TamA_POTRA"/>
</dbReference>
<keyword evidence="5" id="KW-0998">Cell outer membrane</keyword>
<comment type="caution">
    <text evidence="7">The sequence shown here is derived from an EMBL/GenBank/DDBJ whole genome shotgun (WGS) entry which is preliminary data.</text>
</comment>
<proteinExistence type="predicted"/>
<dbReference type="PANTHER" id="PTHR12815">
    <property type="entry name" value="SORTING AND ASSEMBLY MACHINERY SAMM50 PROTEIN FAMILY MEMBER"/>
    <property type="match status" value="1"/>
</dbReference>
<comment type="subcellular location">
    <subcellularLocation>
        <location evidence="1">Membrane</location>
    </subcellularLocation>
</comment>
<organism evidence="7">
    <name type="scientific">candidate division WOR-3 bacterium</name>
    <dbReference type="NCBI Taxonomy" id="2052148"/>
    <lineage>
        <taxon>Bacteria</taxon>
        <taxon>Bacteria division WOR-3</taxon>
    </lineage>
</organism>
<dbReference type="Gene3D" id="2.40.160.50">
    <property type="entry name" value="membrane protein fhac: a member of the omp85/tpsb transporter family"/>
    <property type="match status" value="1"/>
</dbReference>
<dbReference type="Gene3D" id="3.10.20.310">
    <property type="entry name" value="membrane protein fhac"/>
    <property type="match status" value="3"/>
</dbReference>
<dbReference type="AlphaFoldDB" id="A0A7C3UQ10"/>
<protein>
    <recommendedName>
        <fullName evidence="6">POTRA domain-containing protein</fullName>
    </recommendedName>
</protein>
<dbReference type="InterPro" id="IPR034746">
    <property type="entry name" value="POTRA"/>
</dbReference>
<dbReference type="Pfam" id="PF01103">
    <property type="entry name" value="Omp85"/>
    <property type="match status" value="1"/>
</dbReference>
<dbReference type="Pfam" id="PF07244">
    <property type="entry name" value="POTRA"/>
    <property type="match status" value="2"/>
</dbReference>
<keyword evidence="3" id="KW-0732">Signal</keyword>
<keyword evidence="2" id="KW-0812">Transmembrane</keyword>
<dbReference type="PANTHER" id="PTHR12815:SF47">
    <property type="entry name" value="TRANSLOCATION AND ASSEMBLY MODULE SUBUNIT TAMA"/>
    <property type="match status" value="1"/>
</dbReference>
<name>A0A7C3UQ10_UNCW3</name>
<evidence type="ECO:0000313" key="7">
    <source>
        <dbReference type="EMBL" id="HGE98670.1"/>
    </source>
</evidence>
<reference evidence="7" key="1">
    <citation type="journal article" date="2020" name="mSystems">
        <title>Genome- and Community-Level Interaction Insights into Carbon Utilization and Element Cycling Functions of Hydrothermarchaeota in Hydrothermal Sediment.</title>
        <authorList>
            <person name="Zhou Z."/>
            <person name="Liu Y."/>
            <person name="Xu W."/>
            <person name="Pan J."/>
            <person name="Luo Z.H."/>
            <person name="Li M."/>
        </authorList>
    </citation>
    <scope>NUCLEOTIDE SEQUENCE [LARGE SCALE GENOMIC DNA]</scope>
    <source>
        <strain evidence="7">SpSt-906</strain>
    </source>
</reference>
<dbReference type="InterPro" id="IPR039910">
    <property type="entry name" value="D15-like"/>
</dbReference>
<evidence type="ECO:0000256" key="1">
    <source>
        <dbReference type="ARBA" id="ARBA00004370"/>
    </source>
</evidence>
<evidence type="ECO:0000256" key="3">
    <source>
        <dbReference type="ARBA" id="ARBA00022729"/>
    </source>
</evidence>
<evidence type="ECO:0000256" key="2">
    <source>
        <dbReference type="ARBA" id="ARBA00022692"/>
    </source>
</evidence>
<evidence type="ECO:0000256" key="4">
    <source>
        <dbReference type="ARBA" id="ARBA00023136"/>
    </source>
</evidence>
<accession>A0A7C3UQ10</accession>